<evidence type="ECO:0000313" key="2">
    <source>
        <dbReference type="EMBL" id="QEA10801.1"/>
    </source>
</evidence>
<dbReference type="KEGG" id="vg:63911469"/>
<accession>A0A6M2YSV1</accession>
<proteinExistence type="predicted"/>
<keyword evidence="3" id="KW-1185">Reference proteome</keyword>
<name>A0A6M2YSV1_9CAUD</name>
<dbReference type="EMBL" id="MN103533">
    <property type="protein sequence ID" value="QEA10801.1"/>
    <property type="molecule type" value="Genomic_DNA"/>
</dbReference>
<evidence type="ECO:0000313" key="3">
    <source>
        <dbReference type="Proteomes" id="UP000501191"/>
    </source>
</evidence>
<dbReference type="Proteomes" id="UP000501191">
    <property type="component" value="Segment"/>
</dbReference>
<reference evidence="2 3" key="1">
    <citation type="journal article" date="2020" name="PLoS ONE">
        <title>Weirdo19ES is a novel singleton mycobacteriophage that selects for glycolipid deficient phage-resistant M. smegmatis mutants.</title>
        <authorList>
            <person name="Suarez C.A."/>
            <person name="Franceschelli J.J."/>
            <person name="Tasselli S.E."/>
            <person name="Morbidoni H.R."/>
        </authorList>
    </citation>
    <scope>NUCLEOTIDE SEQUENCE [LARGE SCALE GENOMIC DNA]</scope>
</reference>
<dbReference type="RefSeq" id="YP_010050734.1">
    <property type="nucleotide sequence ID" value="NC_054433.1"/>
</dbReference>
<feature type="compositionally biased region" description="Polar residues" evidence="1">
    <location>
        <begin position="37"/>
        <end position="48"/>
    </location>
</feature>
<sequence length="56" mass="5758">MGAGPRRVGARWQAHSEATMIAATPSVERATVPRMSAASSPRVQTSHTAAAVMVPG</sequence>
<organism evidence="2 3">
    <name type="scientific">Mycobacterium phage Weirdo19</name>
    <dbReference type="NCBI Taxonomy" id="2601610"/>
    <lineage>
        <taxon>Viruses</taxon>
        <taxon>Duplodnaviria</taxon>
        <taxon>Heunggongvirae</taxon>
        <taxon>Uroviricota</taxon>
        <taxon>Caudoviricetes</taxon>
        <taxon>Rosariovirus</taxon>
        <taxon>Rosariovirus Weirdo19ES</taxon>
    </lineage>
</organism>
<evidence type="ECO:0000256" key="1">
    <source>
        <dbReference type="SAM" id="MobiDB-lite"/>
    </source>
</evidence>
<protein>
    <submittedName>
        <fullName evidence="2">Uncharacterized protein</fullName>
    </submittedName>
</protein>
<dbReference type="GeneID" id="63911469"/>
<feature type="region of interest" description="Disordered" evidence="1">
    <location>
        <begin position="36"/>
        <end position="56"/>
    </location>
</feature>